<dbReference type="AlphaFoldDB" id="A0AA46BLF8"/>
<dbReference type="Proteomes" id="UP000254118">
    <property type="component" value="Unassembled WGS sequence"/>
</dbReference>
<organism evidence="1 2">
    <name type="scientific">Dermatophilus congolensis</name>
    <dbReference type="NCBI Taxonomy" id="1863"/>
    <lineage>
        <taxon>Bacteria</taxon>
        <taxon>Bacillati</taxon>
        <taxon>Actinomycetota</taxon>
        <taxon>Actinomycetes</taxon>
        <taxon>Micrococcales</taxon>
        <taxon>Dermatophilaceae</taxon>
        <taxon>Dermatophilus</taxon>
    </lineage>
</organism>
<evidence type="ECO:0000313" key="2">
    <source>
        <dbReference type="Proteomes" id="UP000254118"/>
    </source>
</evidence>
<comment type="caution">
    <text evidence="1">The sequence shown here is derived from an EMBL/GenBank/DDBJ whole genome shotgun (WGS) entry which is preliminary data.</text>
</comment>
<name>A0AA46BLF8_9MICO</name>
<gene>
    <name evidence="1" type="ORF">NCTC7915_00180</name>
</gene>
<dbReference type="EMBL" id="UFYA01000001">
    <property type="protein sequence ID" value="STD04017.1"/>
    <property type="molecule type" value="Genomic_DNA"/>
</dbReference>
<reference evidence="1 2" key="1">
    <citation type="submission" date="2018-06" db="EMBL/GenBank/DDBJ databases">
        <authorList>
            <consortium name="Pathogen Informatics"/>
            <person name="Doyle S."/>
        </authorList>
    </citation>
    <scope>NUCLEOTIDE SEQUENCE [LARGE SCALE GENOMIC DNA]</scope>
    <source>
        <strain evidence="1 2">NCTC7915</strain>
    </source>
</reference>
<proteinExistence type="predicted"/>
<evidence type="ECO:0000313" key="1">
    <source>
        <dbReference type="EMBL" id="STD04017.1"/>
    </source>
</evidence>
<accession>A0AA46BLF8</accession>
<protein>
    <submittedName>
        <fullName evidence="1">Uncharacterized protein</fullName>
    </submittedName>
</protein>
<sequence>MVGVGEVGELVEFVDAFDVDSVGVVVDGGGEFGVGFCGAAEGDGSLGGVLCDVGEFAAGGDFESVDVGFECGEDVGVGVGFGCVVKLEVGWEGGADGGDVVVEAGEVVDVGG</sequence>